<sequence>MDPQRSVMPGSPISRVTATDDDVGSDASSELFELESFCNQTTSYPLYRRWDSLDDYPTPNARRFASSNGSESTFYGRRILDEPQTPSTAATECYAPKIGNIALLRQRLEKKNGEASSRNGAGGNEASKRKGNGLLSCRQEKAVSVGPQPVKIMPEGPPLPLISTTGHMNGRPQKANKPLLASSYFWNALSIA</sequence>
<dbReference type="GO" id="GO:0009638">
    <property type="term" value="P:phototropism"/>
    <property type="evidence" value="ECO:0007669"/>
    <property type="project" value="InterPro"/>
</dbReference>
<dbReference type="AlphaFoldDB" id="A0A8S0RVV8"/>
<evidence type="ECO:0000313" key="2">
    <source>
        <dbReference type="EMBL" id="CAA2983597.1"/>
    </source>
</evidence>
<evidence type="ECO:0000256" key="1">
    <source>
        <dbReference type="SAM" id="MobiDB-lite"/>
    </source>
</evidence>
<gene>
    <name evidence="2" type="ORF">OLEA9_A011221</name>
</gene>
<keyword evidence="3" id="KW-1185">Reference proteome</keyword>
<dbReference type="PANTHER" id="PTHR33781:SF1">
    <property type="entry name" value="PROTEIN PHYTOCHROME KINASE SUBSTRATE 4"/>
    <property type="match status" value="1"/>
</dbReference>
<protein>
    <submittedName>
        <fullName evidence="2">Uncharacterized protein</fullName>
    </submittedName>
</protein>
<accession>A0A8S0RVV8</accession>
<dbReference type="InterPro" id="IPR039615">
    <property type="entry name" value="PKS"/>
</dbReference>
<reference evidence="2 3" key="1">
    <citation type="submission" date="2019-12" db="EMBL/GenBank/DDBJ databases">
        <authorList>
            <person name="Alioto T."/>
            <person name="Alioto T."/>
            <person name="Gomez Garrido J."/>
        </authorList>
    </citation>
    <scope>NUCLEOTIDE SEQUENCE [LARGE SCALE GENOMIC DNA]</scope>
</reference>
<comment type="caution">
    <text evidence="2">The sequence shown here is derived from an EMBL/GenBank/DDBJ whole genome shotgun (WGS) entry which is preliminary data.</text>
</comment>
<evidence type="ECO:0000313" key="3">
    <source>
        <dbReference type="Proteomes" id="UP000594638"/>
    </source>
</evidence>
<dbReference type="Proteomes" id="UP000594638">
    <property type="component" value="Unassembled WGS sequence"/>
</dbReference>
<dbReference type="OrthoDB" id="691744at2759"/>
<feature type="region of interest" description="Disordered" evidence="1">
    <location>
        <begin position="110"/>
        <end position="135"/>
    </location>
</feature>
<feature type="region of interest" description="Disordered" evidence="1">
    <location>
        <begin position="1"/>
        <end position="25"/>
    </location>
</feature>
<dbReference type="EMBL" id="CACTIH010003736">
    <property type="protein sequence ID" value="CAA2983597.1"/>
    <property type="molecule type" value="Genomic_DNA"/>
</dbReference>
<dbReference type="Gramene" id="OE9A011221T1">
    <property type="protein sequence ID" value="OE9A011221C1"/>
    <property type="gene ID" value="OE9A011221"/>
</dbReference>
<proteinExistence type="predicted"/>
<dbReference type="PANTHER" id="PTHR33781">
    <property type="entry name" value="PROTEIN PHYTOCHROME KINASE SUBSTRATE 1-RELATED"/>
    <property type="match status" value="1"/>
</dbReference>
<organism evidence="2 3">
    <name type="scientific">Olea europaea subsp. europaea</name>
    <dbReference type="NCBI Taxonomy" id="158383"/>
    <lineage>
        <taxon>Eukaryota</taxon>
        <taxon>Viridiplantae</taxon>
        <taxon>Streptophyta</taxon>
        <taxon>Embryophyta</taxon>
        <taxon>Tracheophyta</taxon>
        <taxon>Spermatophyta</taxon>
        <taxon>Magnoliopsida</taxon>
        <taxon>eudicotyledons</taxon>
        <taxon>Gunneridae</taxon>
        <taxon>Pentapetalae</taxon>
        <taxon>asterids</taxon>
        <taxon>lamiids</taxon>
        <taxon>Lamiales</taxon>
        <taxon>Oleaceae</taxon>
        <taxon>Oleeae</taxon>
        <taxon>Olea</taxon>
    </lineage>
</organism>
<name>A0A8S0RVV8_OLEEU</name>